<evidence type="ECO:0000256" key="1">
    <source>
        <dbReference type="SAM" id="MobiDB-lite"/>
    </source>
</evidence>
<protein>
    <submittedName>
        <fullName evidence="2">Uncharacterized protein</fullName>
    </submittedName>
</protein>
<name>A0AAV9QW25_9TELE</name>
<proteinExistence type="predicted"/>
<dbReference type="EMBL" id="JAHHUM010002826">
    <property type="protein sequence ID" value="KAK5600694.1"/>
    <property type="molecule type" value="Genomic_DNA"/>
</dbReference>
<feature type="non-terminal residue" evidence="2">
    <location>
        <position position="1"/>
    </location>
</feature>
<evidence type="ECO:0000313" key="3">
    <source>
        <dbReference type="Proteomes" id="UP001311232"/>
    </source>
</evidence>
<gene>
    <name evidence="2" type="ORF">CRENBAI_012192</name>
</gene>
<feature type="region of interest" description="Disordered" evidence="1">
    <location>
        <begin position="1"/>
        <end position="105"/>
    </location>
</feature>
<keyword evidence="3" id="KW-1185">Reference proteome</keyword>
<dbReference type="Proteomes" id="UP001311232">
    <property type="component" value="Unassembled WGS sequence"/>
</dbReference>
<reference evidence="2 3" key="1">
    <citation type="submission" date="2021-06" db="EMBL/GenBank/DDBJ databases">
        <authorList>
            <person name="Palmer J.M."/>
        </authorList>
    </citation>
    <scope>NUCLEOTIDE SEQUENCE [LARGE SCALE GENOMIC DNA]</scope>
    <source>
        <strain evidence="2 3">MEX-2019</strain>
        <tissue evidence="2">Muscle</tissue>
    </source>
</reference>
<evidence type="ECO:0000313" key="2">
    <source>
        <dbReference type="EMBL" id="KAK5600694.1"/>
    </source>
</evidence>
<feature type="compositionally biased region" description="Polar residues" evidence="1">
    <location>
        <begin position="42"/>
        <end position="55"/>
    </location>
</feature>
<organism evidence="2 3">
    <name type="scientific">Crenichthys baileyi</name>
    <name type="common">White River springfish</name>
    <dbReference type="NCBI Taxonomy" id="28760"/>
    <lineage>
        <taxon>Eukaryota</taxon>
        <taxon>Metazoa</taxon>
        <taxon>Chordata</taxon>
        <taxon>Craniata</taxon>
        <taxon>Vertebrata</taxon>
        <taxon>Euteleostomi</taxon>
        <taxon>Actinopterygii</taxon>
        <taxon>Neopterygii</taxon>
        <taxon>Teleostei</taxon>
        <taxon>Neoteleostei</taxon>
        <taxon>Acanthomorphata</taxon>
        <taxon>Ovalentaria</taxon>
        <taxon>Atherinomorphae</taxon>
        <taxon>Cyprinodontiformes</taxon>
        <taxon>Goodeidae</taxon>
        <taxon>Crenichthys</taxon>
    </lineage>
</organism>
<sequence>CLVQKLIDGPSVNHRASEEGATESSSPKSECLNRINRELDAANSSELEYPTSKTNFPVVAERHPAEGGTAPSSRSDSRRYEPEEEEAFSATLRGQHRSSVETRVI</sequence>
<dbReference type="AlphaFoldDB" id="A0AAV9QW25"/>
<comment type="caution">
    <text evidence="2">The sequence shown here is derived from an EMBL/GenBank/DDBJ whole genome shotgun (WGS) entry which is preliminary data.</text>
</comment>
<accession>A0AAV9QW25</accession>